<feature type="transmembrane region" description="Helical" evidence="6">
    <location>
        <begin position="298"/>
        <end position="323"/>
    </location>
</feature>
<evidence type="ECO:0000313" key="8">
    <source>
        <dbReference type="Proteomes" id="UP001165366"/>
    </source>
</evidence>
<dbReference type="InterPro" id="IPR022791">
    <property type="entry name" value="L-PG_synthase/AglD"/>
</dbReference>
<feature type="transmembrane region" description="Helical" evidence="6">
    <location>
        <begin position="123"/>
        <end position="141"/>
    </location>
</feature>
<dbReference type="PANTHER" id="PTHR39087">
    <property type="entry name" value="UPF0104 MEMBRANE PROTEIN MJ1595"/>
    <property type="match status" value="1"/>
</dbReference>
<keyword evidence="2" id="KW-1003">Cell membrane</keyword>
<reference evidence="7" key="1">
    <citation type="submission" date="2022-01" db="EMBL/GenBank/DDBJ databases">
        <authorList>
            <person name="Wang Y."/>
        </authorList>
    </citation>
    <scope>NUCLEOTIDE SEQUENCE</scope>
    <source>
        <strain evidence="7">WB101</strain>
    </source>
</reference>
<gene>
    <name evidence="7" type="ORF">L6773_08490</name>
</gene>
<protein>
    <submittedName>
        <fullName evidence="7">Flippase-like domain-containing protein</fullName>
    </submittedName>
</protein>
<feature type="transmembrane region" description="Helical" evidence="6">
    <location>
        <begin position="161"/>
        <end position="179"/>
    </location>
</feature>
<evidence type="ECO:0000313" key="7">
    <source>
        <dbReference type="EMBL" id="MCG2588599.1"/>
    </source>
</evidence>
<evidence type="ECO:0000256" key="5">
    <source>
        <dbReference type="ARBA" id="ARBA00023136"/>
    </source>
</evidence>
<dbReference type="PANTHER" id="PTHR39087:SF2">
    <property type="entry name" value="UPF0104 MEMBRANE PROTEIN MJ1595"/>
    <property type="match status" value="1"/>
</dbReference>
<reference evidence="7" key="2">
    <citation type="submission" date="2024-05" db="EMBL/GenBank/DDBJ databases">
        <title>Rhodohalobacter halophilus gen. nov., sp. nov., a moderately halophilic member of the family Balneolaceae.</title>
        <authorList>
            <person name="Xia J."/>
        </authorList>
    </citation>
    <scope>NUCLEOTIDE SEQUENCE</scope>
    <source>
        <strain evidence="7">WB101</strain>
    </source>
</reference>
<evidence type="ECO:0000256" key="1">
    <source>
        <dbReference type="ARBA" id="ARBA00004651"/>
    </source>
</evidence>
<evidence type="ECO:0000256" key="4">
    <source>
        <dbReference type="ARBA" id="ARBA00022989"/>
    </source>
</evidence>
<dbReference type="EMBL" id="JAKLWS010000008">
    <property type="protein sequence ID" value="MCG2588599.1"/>
    <property type="molecule type" value="Genomic_DNA"/>
</dbReference>
<dbReference type="Pfam" id="PF03706">
    <property type="entry name" value="LPG_synthase_TM"/>
    <property type="match status" value="1"/>
</dbReference>
<feature type="transmembrane region" description="Helical" evidence="6">
    <location>
        <begin position="222"/>
        <end position="243"/>
    </location>
</feature>
<sequence>MKSKLLKITGSVLIGGLFLWLAFRNVQFAELWDKISDVTFYWLPLFLIVLPLSHYLRAERWRLLLVDHGQKINRTTLFAGVMLGYVVNTFVPRLGEISRPVYVARKEGISSGNLIGTIVAERFFDLLTMFFLIVVISFLLVSDFEILQTVFGLENWSWKQYIWIPIVFIIIGIGMILFYRFMIFLDQKQIIENPVLIKVINAAKSFGEGMISLRRIKQWPAFLLYTAGIWTGYIFMTYLPFYMMSMQDVYGLTFSDGIVITIVSSLGVSVPTPGAVGSYHLFIQQSLHLLYEVPLVEALTYATVTHAATIATVLLIGPLSLWWDKYYTLKNA</sequence>
<accession>A0ABS9KCM4</accession>
<comment type="caution">
    <text evidence="7">The sequence shown here is derived from an EMBL/GenBank/DDBJ whole genome shotgun (WGS) entry which is preliminary data.</text>
</comment>
<name>A0ABS9KCM4_9BACT</name>
<evidence type="ECO:0000256" key="3">
    <source>
        <dbReference type="ARBA" id="ARBA00022692"/>
    </source>
</evidence>
<organism evidence="7 8">
    <name type="scientific">Rhodohalobacter sulfatireducens</name>
    <dbReference type="NCBI Taxonomy" id="2911366"/>
    <lineage>
        <taxon>Bacteria</taxon>
        <taxon>Pseudomonadati</taxon>
        <taxon>Balneolota</taxon>
        <taxon>Balneolia</taxon>
        <taxon>Balneolales</taxon>
        <taxon>Balneolaceae</taxon>
        <taxon>Rhodohalobacter</taxon>
    </lineage>
</organism>
<dbReference type="RefSeq" id="WP_237853439.1">
    <property type="nucleotide sequence ID" value="NZ_JAKLWS010000008.1"/>
</dbReference>
<keyword evidence="5 6" id="KW-0472">Membrane</keyword>
<feature type="transmembrane region" description="Helical" evidence="6">
    <location>
        <begin position="38"/>
        <end position="56"/>
    </location>
</feature>
<keyword evidence="8" id="KW-1185">Reference proteome</keyword>
<evidence type="ECO:0000256" key="2">
    <source>
        <dbReference type="ARBA" id="ARBA00022475"/>
    </source>
</evidence>
<evidence type="ECO:0000256" key="6">
    <source>
        <dbReference type="SAM" id="Phobius"/>
    </source>
</evidence>
<dbReference type="Proteomes" id="UP001165366">
    <property type="component" value="Unassembled WGS sequence"/>
</dbReference>
<comment type="subcellular location">
    <subcellularLocation>
        <location evidence="1">Cell membrane</location>
        <topology evidence="1">Multi-pass membrane protein</topology>
    </subcellularLocation>
</comment>
<keyword evidence="4 6" id="KW-1133">Transmembrane helix</keyword>
<proteinExistence type="predicted"/>
<keyword evidence="3 6" id="KW-0812">Transmembrane</keyword>